<sequence length="135" mass="14948">MAPPRRGLFAQPICTPPRASSSLLHALYDVFAIASVYSLHPEAPSLVSHLGRRNMDAHALCPPKPTCPLQGRRRLGPTTFLAHPGTFFRWHQHMPLFLLATNTPVRGSRDYELAASILLYGLPEFMRCFSVGNLG</sequence>
<organism evidence="1 2">
    <name type="scientific">Colletotrichum higginsianum (strain IMI 349063)</name>
    <name type="common">Crucifer anthracnose fungus</name>
    <dbReference type="NCBI Taxonomy" id="759273"/>
    <lineage>
        <taxon>Eukaryota</taxon>
        <taxon>Fungi</taxon>
        <taxon>Dikarya</taxon>
        <taxon>Ascomycota</taxon>
        <taxon>Pezizomycotina</taxon>
        <taxon>Sordariomycetes</taxon>
        <taxon>Hypocreomycetidae</taxon>
        <taxon>Glomerellales</taxon>
        <taxon>Glomerellaceae</taxon>
        <taxon>Colletotrichum</taxon>
        <taxon>Colletotrichum destructivum species complex</taxon>
    </lineage>
</organism>
<gene>
    <name evidence="1" type="ORF">CH063_00564</name>
</gene>
<dbReference type="Proteomes" id="UP000007174">
    <property type="component" value="Unassembled WGS sequence"/>
</dbReference>
<reference evidence="2" key="1">
    <citation type="journal article" date="2012" name="Nat. Genet.">
        <title>Lifestyle transitions in plant pathogenic Colletotrichum fungi deciphered by genome and transcriptome analyses.</title>
        <authorList>
            <person name="O'Connell R.J."/>
            <person name="Thon M.R."/>
            <person name="Hacquard S."/>
            <person name="Amyotte S.G."/>
            <person name="Kleemann J."/>
            <person name="Torres M.F."/>
            <person name="Damm U."/>
            <person name="Buiate E.A."/>
            <person name="Epstein L."/>
            <person name="Alkan N."/>
            <person name="Altmueller J."/>
            <person name="Alvarado-Balderrama L."/>
            <person name="Bauser C.A."/>
            <person name="Becker C."/>
            <person name="Birren B.W."/>
            <person name="Chen Z."/>
            <person name="Choi J."/>
            <person name="Crouch J.A."/>
            <person name="Duvick J.P."/>
            <person name="Farman M.A."/>
            <person name="Gan P."/>
            <person name="Heiman D."/>
            <person name="Henrissat B."/>
            <person name="Howard R.J."/>
            <person name="Kabbage M."/>
            <person name="Koch C."/>
            <person name="Kracher B."/>
            <person name="Kubo Y."/>
            <person name="Law A.D."/>
            <person name="Lebrun M.-H."/>
            <person name="Lee Y.-H."/>
            <person name="Miyara I."/>
            <person name="Moore N."/>
            <person name="Neumann U."/>
            <person name="Nordstroem K."/>
            <person name="Panaccione D.G."/>
            <person name="Panstruga R."/>
            <person name="Place M."/>
            <person name="Proctor R.H."/>
            <person name="Prusky D."/>
            <person name="Rech G."/>
            <person name="Reinhardt R."/>
            <person name="Rollins J.A."/>
            <person name="Rounsley S."/>
            <person name="Schardl C.L."/>
            <person name="Schwartz D.C."/>
            <person name="Shenoy N."/>
            <person name="Shirasu K."/>
            <person name="Sikhakolli U.R."/>
            <person name="Stueber K."/>
            <person name="Sukno S.A."/>
            <person name="Sweigard J.A."/>
            <person name="Takano Y."/>
            <person name="Takahara H."/>
            <person name="Trail F."/>
            <person name="van der Does H.C."/>
            <person name="Voll L.M."/>
            <person name="Will I."/>
            <person name="Young S."/>
            <person name="Zeng Q."/>
            <person name="Zhang J."/>
            <person name="Zhou S."/>
            <person name="Dickman M.B."/>
            <person name="Schulze-Lefert P."/>
            <person name="Ver Loren van Themaat E."/>
            <person name="Ma L.-J."/>
            <person name="Vaillancourt L.J."/>
        </authorList>
    </citation>
    <scope>NUCLEOTIDE SEQUENCE [LARGE SCALE GENOMIC DNA]</scope>
    <source>
        <strain evidence="2">IMI 349063</strain>
    </source>
</reference>
<dbReference type="AlphaFoldDB" id="H1VZE9"/>
<proteinExistence type="predicted"/>
<dbReference type="HOGENOM" id="CLU_1885624_0_0_1"/>
<name>H1VZE9_COLHI</name>
<dbReference type="EMBL" id="CACQ02007901">
    <property type="protein sequence ID" value="CCF45611.1"/>
    <property type="molecule type" value="Genomic_DNA"/>
</dbReference>
<protein>
    <submittedName>
        <fullName evidence="1">Uncharacterized protein</fullName>
    </submittedName>
</protein>
<accession>H1VZE9</accession>
<evidence type="ECO:0000313" key="2">
    <source>
        <dbReference type="Proteomes" id="UP000007174"/>
    </source>
</evidence>
<evidence type="ECO:0000313" key="1">
    <source>
        <dbReference type="EMBL" id="CCF45611.1"/>
    </source>
</evidence>